<organism evidence="1">
    <name type="scientific">marine metagenome</name>
    <dbReference type="NCBI Taxonomy" id="408172"/>
    <lineage>
        <taxon>unclassified sequences</taxon>
        <taxon>metagenomes</taxon>
        <taxon>ecological metagenomes</taxon>
    </lineage>
</organism>
<gene>
    <name evidence="1" type="ORF">METZ01_LOCUS461978</name>
</gene>
<evidence type="ECO:0000313" key="1">
    <source>
        <dbReference type="EMBL" id="SVE09124.1"/>
    </source>
</evidence>
<protein>
    <submittedName>
        <fullName evidence="1">Uncharacterized protein</fullName>
    </submittedName>
</protein>
<dbReference type="EMBL" id="UINC01193489">
    <property type="protein sequence ID" value="SVE09124.1"/>
    <property type="molecule type" value="Genomic_DNA"/>
</dbReference>
<reference evidence="1" key="1">
    <citation type="submission" date="2018-05" db="EMBL/GenBank/DDBJ databases">
        <authorList>
            <person name="Lanie J.A."/>
            <person name="Ng W.-L."/>
            <person name="Kazmierczak K.M."/>
            <person name="Andrzejewski T.M."/>
            <person name="Davidsen T.M."/>
            <person name="Wayne K.J."/>
            <person name="Tettelin H."/>
            <person name="Glass J.I."/>
            <person name="Rusch D."/>
            <person name="Podicherti R."/>
            <person name="Tsui H.-C.T."/>
            <person name="Winkler M.E."/>
        </authorList>
    </citation>
    <scope>NUCLEOTIDE SEQUENCE</scope>
</reference>
<accession>A0A383AN61</accession>
<name>A0A383AN61_9ZZZZ</name>
<dbReference type="AlphaFoldDB" id="A0A383AN61"/>
<sequence>MIVKTMITISVLHSRRQIGLNQFHRSCPEHTANQKIPAPARTFGFAHQKKKGSA</sequence>
<proteinExistence type="predicted"/>